<keyword evidence="3" id="KW-1185">Reference proteome</keyword>
<accession>A0A1R3IEZ6</accession>
<evidence type="ECO:0000256" key="1">
    <source>
        <dbReference type="SAM" id="MobiDB-lite"/>
    </source>
</evidence>
<reference evidence="2 3" key="1">
    <citation type="submission" date="2013-09" db="EMBL/GenBank/DDBJ databases">
        <title>Corchorus capsularis genome sequencing.</title>
        <authorList>
            <person name="Alam M."/>
            <person name="Haque M.S."/>
            <person name="Islam M.S."/>
            <person name="Emdad E.M."/>
            <person name="Islam M.M."/>
            <person name="Ahmed B."/>
            <person name="Halim A."/>
            <person name="Hossen Q.M.M."/>
            <person name="Hossain M.Z."/>
            <person name="Ahmed R."/>
            <person name="Khan M.M."/>
            <person name="Islam R."/>
            <person name="Rashid M.M."/>
            <person name="Khan S.A."/>
            <person name="Rahman M.S."/>
            <person name="Alam M."/>
        </authorList>
    </citation>
    <scope>NUCLEOTIDE SEQUENCE [LARGE SCALE GENOMIC DNA]</scope>
    <source>
        <strain evidence="3">cv. CVL-1</strain>
        <tissue evidence="2">Whole seedling</tissue>
    </source>
</reference>
<gene>
    <name evidence="2" type="ORF">CCACVL1_12576</name>
</gene>
<sequence length="42" mass="4760">MADEMNPTAIAKKPSNLQHPNIELYKAATIKDTNKRKHRSTP</sequence>
<dbReference type="Proteomes" id="UP000188268">
    <property type="component" value="Unassembled WGS sequence"/>
</dbReference>
<comment type="caution">
    <text evidence="2">The sequence shown here is derived from an EMBL/GenBank/DDBJ whole genome shotgun (WGS) entry which is preliminary data.</text>
</comment>
<name>A0A1R3IEZ6_COCAP</name>
<organism evidence="2 3">
    <name type="scientific">Corchorus capsularis</name>
    <name type="common">Jute</name>
    <dbReference type="NCBI Taxonomy" id="210143"/>
    <lineage>
        <taxon>Eukaryota</taxon>
        <taxon>Viridiplantae</taxon>
        <taxon>Streptophyta</taxon>
        <taxon>Embryophyta</taxon>
        <taxon>Tracheophyta</taxon>
        <taxon>Spermatophyta</taxon>
        <taxon>Magnoliopsida</taxon>
        <taxon>eudicotyledons</taxon>
        <taxon>Gunneridae</taxon>
        <taxon>Pentapetalae</taxon>
        <taxon>rosids</taxon>
        <taxon>malvids</taxon>
        <taxon>Malvales</taxon>
        <taxon>Malvaceae</taxon>
        <taxon>Grewioideae</taxon>
        <taxon>Apeibeae</taxon>
        <taxon>Corchorus</taxon>
    </lineage>
</organism>
<evidence type="ECO:0000313" key="3">
    <source>
        <dbReference type="Proteomes" id="UP000188268"/>
    </source>
</evidence>
<proteinExistence type="predicted"/>
<feature type="region of interest" description="Disordered" evidence="1">
    <location>
        <begin position="1"/>
        <end position="42"/>
    </location>
</feature>
<protein>
    <submittedName>
        <fullName evidence="2">Uncharacterized protein</fullName>
    </submittedName>
</protein>
<dbReference type="EMBL" id="AWWV01010211">
    <property type="protein sequence ID" value="OMO81153.1"/>
    <property type="molecule type" value="Genomic_DNA"/>
</dbReference>
<dbReference type="Gramene" id="OMO81153">
    <property type="protein sequence ID" value="OMO81153"/>
    <property type="gene ID" value="CCACVL1_12576"/>
</dbReference>
<evidence type="ECO:0000313" key="2">
    <source>
        <dbReference type="EMBL" id="OMO81153.1"/>
    </source>
</evidence>
<dbReference type="AlphaFoldDB" id="A0A1R3IEZ6"/>